<gene>
    <name evidence="2" type="ordered locus">Sros_0309</name>
</gene>
<dbReference type="OrthoDB" id="531718at2"/>
<dbReference type="RefSeq" id="WP_012887087.1">
    <property type="nucleotide sequence ID" value="NC_013595.1"/>
</dbReference>
<dbReference type="STRING" id="479432.Sros_0309"/>
<evidence type="ECO:0000313" key="3">
    <source>
        <dbReference type="Proteomes" id="UP000002029"/>
    </source>
</evidence>
<evidence type="ECO:0000259" key="1">
    <source>
        <dbReference type="Pfam" id="PF14339"/>
    </source>
</evidence>
<organism evidence="2 3">
    <name type="scientific">Streptosporangium roseum (strain ATCC 12428 / DSM 43021 / JCM 3005 / KCTC 9067 / NCIMB 10171 / NRRL 2505 / NI 9100)</name>
    <dbReference type="NCBI Taxonomy" id="479432"/>
    <lineage>
        <taxon>Bacteria</taxon>
        <taxon>Bacillati</taxon>
        <taxon>Actinomycetota</taxon>
        <taxon>Actinomycetes</taxon>
        <taxon>Streptosporangiales</taxon>
        <taxon>Streptosporangiaceae</taxon>
        <taxon>Streptosporangium</taxon>
    </lineage>
</organism>
<proteinExistence type="predicted"/>
<reference evidence="2 3" key="1">
    <citation type="journal article" date="2010" name="Stand. Genomic Sci.">
        <title>Complete genome sequence of Streptosporangium roseum type strain (NI 9100).</title>
        <authorList>
            <person name="Nolan M."/>
            <person name="Sikorski J."/>
            <person name="Jando M."/>
            <person name="Lucas S."/>
            <person name="Lapidus A."/>
            <person name="Glavina Del Rio T."/>
            <person name="Chen F."/>
            <person name="Tice H."/>
            <person name="Pitluck S."/>
            <person name="Cheng J.F."/>
            <person name="Chertkov O."/>
            <person name="Sims D."/>
            <person name="Meincke L."/>
            <person name="Brettin T."/>
            <person name="Han C."/>
            <person name="Detter J.C."/>
            <person name="Bruce D."/>
            <person name="Goodwin L."/>
            <person name="Land M."/>
            <person name="Hauser L."/>
            <person name="Chang Y.J."/>
            <person name="Jeffries C.D."/>
            <person name="Ivanova N."/>
            <person name="Mavromatis K."/>
            <person name="Mikhailova N."/>
            <person name="Chen A."/>
            <person name="Palaniappan K."/>
            <person name="Chain P."/>
            <person name="Rohde M."/>
            <person name="Goker M."/>
            <person name="Bristow J."/>
            <person name="Eisen J.A."/>
            <person name="Markowitz V."/>
            <person name="Hugenholtz P."/>
            <person name="Kyrpides N.C."/>
            <person name="Klenk H.P."/>
        </authorList>
    </citation>
    <scope>NUCLEOTIDE SEQUENCE [LARGE SCALE GENOMIC DNA]</scope>
    <source>
        <strain evidence="3">ATCC 12428 / DSM 43021 / JCM 3005 / NI 9100</strain>
    </source>
</reference>
<dbReference type="Proteomes" id="UP000002029">
    <property type="component" value="Chromosome"/>
</dbReference>
<protein>
    <recommendedName>
        <fullName evidence="1">DUF4394 domain-containing protein</fullName>
    </recommendedName>
</protein>
<evidence type="ECO:0000313" key="2">
    <source>
        <dbReference type="EMBL" id="ACZ83341.1"/>
    </source>
</evidence>
<dbReference type="eggNOG" id="COG3291">
    <property type="taxonomic scope" value="Bacteria"/>
</dbReference>
<dbReference type="EMBL" id="CP001814">
    <property type="protein sequence ID" value="ACZ83341.1"/>
    <property type="molecule type" value="Genomic_DNA"/>
</dbReference>
<sequence length="286" mass="29671">MRRTLTVALVVLSAGAGTVVPALAESRLRLNVIGLTSDQRLVSFDSHSADHTRDLGKISGLQEDTRIVGIDYRVQNRKLYGIGDLGGVYTLNGAAWARKVSQLTVALSGSHFGVDFNPAANRLRVISDTGQNLRHNIDDPVGTPAAGTTAADATLTNPAIPPAPGATALGVSGAGYTNNDLSAVTSTTLFDVDTTANRVSVQSPANAGTLAPTGSLGVAATGGAGFDVYSSLRNEVTVSNVAFATLRVGGSYKFYLIDLLTGAATFQNAFPANRQVVDIAIPLFRK</sequence>
<dbReference type="Pfam" id="PF14339">
    <property type="entry name" value="DUF4394"/>
    <property type="match status" value="1"/>
</dbReference>
<name>D2AZF6_STRRD</name>
<feature type="domain" description="DUF4394" evidence="1">
    <location>
        <begin position="40"/>
        <end position="280"/>
    </location>
</feature>
<keyword evidence="3" id="KW-1185">Reference proteome</keyword>
<dbReference type="KEGG" id="sro:Sros_0309"/>
<dbReference type="InterPro" id="IPR025507">
    <property type="entry name" value="DUF4394"/>
</dbReference>
<accession>D2AZF6</accession>
<dbReference type="HOGENOM" id="CLU_075748_0_0_11"/>
<dbReference type="AlphaFoldDB" id="D2AZF6"/>